<dbReference type="Proteomes" id="UP001347796">
    <property type="component" value="Unassembled WGS sequence"/>
</dbReference>
<comment type="caution">
    <text evidence="2">The sequence shown here is derived from an EMBL/GenBank/DDBJ whole genome shotgun (WGS) entry which is preliminary data.</text>
</comment>
<organism evidence="2 3">
    <name type="scientific">Patella caerulea</name>
    <name type="common">Rayed Mediterranean limpet</name>
    <dbReference type="NCBI Taxonomy" id="87958"/>
    <lineage>
        <taxon>Eukaryota</taxon>
        <taxon>Metazoa</taxon>
        <taxon>Spiralia</taxon>
        <taxon>Lophotrochozoa</taxon>
        <taxon>Mollusca</taxon>
        <taxon>Gastropoda</taxon>
        <taxon>Patellogastropoda</taxon>
        <taxon>Patelloidea</taxon>
        <taxon>Patellidae</taxon>
        <taxon>Patella</taxon>
    </lineage>
</organism>
<accession>A0AAN8Q1K6</accession>
<protein>
    <submittedName>
        <fullName evidence="2">Uncharacterized protein</fullName>
    </submittedName>
</protein>
<evidence type="ECO:0000313" key="2">
    <source>
        <dbReference type="EMBL" id="KAK6192739.1"/>
    </source>
</evidence>
<evidence type="ECO:0000256" key="1">
    <source>
        <dbReference type="SAM" id="MobiDB-lite"/>
    </source>
</evidence>
<name>A0AAN8Q1K6_PATCE</name>
<proteinExistence type="predicted"/>
<keyword evidence="3" id="KW-1185">Reference proteome</keyword>
<feature type="region of interest" description="Disordered" evidence="1">
    <location>
        <begin position="1"/>
        <end position="57"/>
    </location>
</feature>
<dbReference type="AlphaFoldDB" id="A0AAN8Q1K6"/>
<dbReference type="EMBL" id="JAZGQO010000002">
    <property type="protein sequence ID" value="KAK6192739.1"/>
    <property type="molecule type" value="Genomic_DNA"/>
</dbReference>
<reference evidence="2 3" key="1">
    <citation type="submission" date="2024-01" db="EMBL/GenBank/DDBJ databases">
        <title>The genome of the rayed Mediterranean limpet Patella caerulea (Linnaeus, 1758).</title>
        <authorList>
            <person name="Anh-Thu Weber A."/>
            <person name="Halstead-Nussloch G."/>
        </authorList>
    </citation>
    <scope>NUCLEOTIDE SEQUENCE [LARGE SCALE GENOMIC DNA]</scope>
    <source>
        <strain evidence="2">AATW-2023a</strain>
        <tissue evidence="2">Whole specimen</tissue>
    </source>
</reference>
<gene>
    <name evidence="2" type="ORF">SNE40_004161</name>
</gene>
<evidence type="ECO:0000313" key="3">
    <source>
        <dbReference type="Proteomes" id="UP001347796"/>
    </source>
</evidence>
<sequence length="99" mass="11148">MADEVVNENINLSDGSDSDEDSPPRIKKQKSSTVRRGLAGLINKSKQNTENEPEEDCPSKYAIYSTKVARCLSDRQNNYNLLKVSLAEEDKEEEQRTKG</sequence>